<dbReference type="PANTHER" id="PTHR43140:SF1">
    <property type="entry name" value="TYPE I RESTRICTION ENZYME ECOKI SPECIFICITY SUBUNIT"/>
    <property type="match status" value="1"/>
</dbReference>
<comment type="caution">
    <text evidence="3">The sequence shown here is derived from an EMBL/GenBank/DDBJ whole genome shotgun (WGS) entry which is preliminary data.</text>
</comment>
<dbReference type="EMBL" id="QPJY01000002">
    <property type="protein sequence ID" value="RCX31679.1"/>
    <property type="molecule type" value="Genomic_DNA"/>
</dbReference>
<dbReference type="CDD" id="cd17261">
    <property type="entry name" value="RMtype1_S_EcoKI-TRD2-CR2_like"/>
    <property type="match status" value="1"/>
</dbReference>
<proteinExistence type="predicted"/>
<keyword evidence="2" id="KW-0238">DNA-binding</keyword>
<gene>
    <name evidence="3" type="ORF">DFQ59_10222</name>
</gene>
<dbReference type="PANTHER" id="PTHR43140">
    <property type="entry name" value="TYPE-1 RESTRICTION ENZYME ECOKI SPECIFICITY PROTEIN"/>
    <property type="match status" value="1"/>
</dbReference>
<dbReference type="GO" id="GO:0003677">
    <property type="term" value="F:DNA binding"/>
    <property type="evidence" value="ECO:0007669"/>
    <property type="project" value="UniProtKB-KW"/>
</dbReference>
<evidence type="ECO:0000313" key="4">
    <source>
        <dbReference type="Proteomes" id="UP000252707"/>
    </source>
</evidence>
<protein>
    <submittedName>
        <fullName evidence="3">Type I restriction enzyme S subunit</fullName>
    </submittedName>
</protein>
<dbReference type="Gene3D" id="3.90.220.20">
    <property type="entry name" value="DNA methylase specificity domains"/>
    <property type="match status" value="2"/>
</dbReference>
<keyword evidence="1" id="KW-0680">Restriction system</keyword>
<reference evidence="3 4" key="1">
    <citation type="submission" date="2018-07" db="EMBL/GenBank/DDBJ databases">
        <title>Genomic Encyclopedia of Type Strains, Phase IV (KMG-IV): sequencing the most valuable type-strain genomes for metagenomic binning, comparative biology and taxonomic classification.</title>
        <authorList>
            <person name="Goeker M."/>
        </authorList>
    </citation>
    <scope>NUCLEOTIDE SEQUENCE [LARGE SCALE GENOMIC DNA]</scope>
    <source>
        <strain evidence="3 4">DSM 26407</strain>
    </source>
</reference>
<dbReference type="InterPro" id="IPR044946">
    <property type="entry name" value="Restrct_endonuc_typeI_TRD_sf"/>
</dbReference>
<name>A0A369CCP6_9GAMM</name>
<evidence type="ECO:0000256" key="2">
    <source>
        <dbReference type="ARBA" id="ARBA00023125"/>
    </source>
</evidence>
<dbReference type="AlphaFoldDB" id="A0A369CCP6"/>
<keyword evidence="4" id="KW-1185">Reference proteome</keyword>
<dbReference type="InterPro" id="IPR051212">
    <property type="entry name" value="Type-I_RE_S_subunit"/>
</dbReference>
<evidence type="ECO:0000256" key="1">
    <source>
        <dbReference type="ARBA" id="ARBA00022747"/>
    </source>
</evidence>
<organism evidence="3 4">
    <name type="scientific">Thioalbus denitrificans</name>
    <dbReference type="NCBI Taxonomy" id="547122"/>
    <lineage>
        <taxon>Bacteria</taxon>
        <taxon>Pseudomonadati</taxon>
        <taxon>Pseudomonadota</taxon>
        <taxon>Gammaproteobacteria</taxon>
        <taxon>Chromatiales</taxon>
        <taxon>Ectothiorhodospiraceae</taxon>
        <taxon>Thioalbus</taxon>
    </lineage>
</organism>
<sequence>MFAAYPGDLVFSKIDARNGAVGLIPGTIAKAVVTSEYPVFTINADKLRPEYLNYLLRAEHFNAELQHKASGTSGRKRVTPDGFLSLEVPVPTLDEQDILIDSYVAALNRAVRIEQEADAIERACWQAFEQTLGVAPPQPLPDRPVFVARFKDVERWSHEGILRSSIGNPDQQHSWTFARLGDLVADLQNGWSPKCHSHPAHEGKWGVLKLGAVSFGTFNPAENKELPASLKPRPEYEVKAEDVLISRANVARYVGACAYVESTPPHLMLCDKIFRVRFQPDSQLLPRFLAEVMKLRSVREHIESRLTGTSPTMKNISKPALLDIRFPLPDVNTQQRLVNEISASRASACDKRTEAATLRQSAWNAFETALFEEPRLGTPPHRPLNKHE</sequence>
<dbReference type="Proteomes" id="UP000252707">
    <property type="component" value="Unassembled WGS sequence"/>
</dbReference>
<dbReference type="GO" id="GO:0009307">
    <property type="term" value="P:DNA restriction-modification system"/>
    <property type="evidence" value="ECO:0007669"/>
    <property type="project" value="UniProtKB-KW"/>
</dbReference>
<dbReference type="SUPFAM" id="SSF116734">
    <property type="entry name" value="DNA methylase specificity domain"/>
    <property type="match status" value="2"/>
</dbReference>
<evidence type="ECO:0000313" key="3">
    <source>
        <dbReference type="EMBL" id="RCX31679.1"/>
    </source>
</evidence>
<accession>A0A369CCP6</accession>